<keyword evidence="7" id="KW-0807">Transducer</keyword>
<feature type="transmembrane region" description="Helical" evidence="8">
    <location>
        <begin position="57"/>
        <end position="74"/>
    </location>
</feature>
<dbReference type="EMBL" id="CAJNOJ010000553">
    <property type="protein sequence ID" value="CAF1483085.1"/>
    <property type="molecule type" value="Genomic_DNA"/>
</dbReference>
<dbReference type="PROSITE" id="PS50262">
    <property type="entry name" value="G_PROTEIN_RECEP_F1_2"/>
    <property type="match status" value="1"/>
</dbReference>
<evidence type="ECO:0000256" key="8">
    <source>
        <dbReference type="SAM" id="Phobius"/>
    </source>
</evidence>
<feature type="transmembrane region" description="Helical" evidence="8">
    <location>
        <begin position="86"/>
        <end position="108"/>
    </location>
</feature>
<protein>
    <recommendedName>
        <fullName evidence="9">G-protein coupled receptors family 1 profile domain-containing protein</fullName>
    </recommendedName>
</protein>
<evidence type="ECO:0000313" key="11">
    <source>
        <dbReference type="Proteomes" id="UP000663852"/>
    </source>
</evidence>
<dbReference type="GO" id="GO:0004930">
    <property type="term" value="F:G protein-coupled receptor activity"/>
    <property type="evidence" value="ECO:0007669"/>
    <property type="project" value="UniProtKB-KW"/>
</dbReference>
<dbReference type="InterPro" id="IPR000276">
    <property type="entry name" value="GPCR_Rhodpsn"/>
</dbReference>
<dbReference type="OrthoDB" id="10053048at2759"/>
<accession>A0A815RVI4</accession>
<keyword evidence="2 8" id="KW-0812">Transmembrane</keyword>
<dbReference type="GO" id="GO:0005886">
    <property type="term" value="C:plasma membrane"/>
    <property type="evidence" value="ECO:0007669"/>
    <property type="project" value="TreeGrafter"/>
</dbReference>
<feature type="transmembrane region" description="Helical" evidence="8">
    <location>
        <begin position="168"/>
        <end position="188"/>
    </location>
</feature>
<dbReference type="SUPFAM" id="SSF81321">
    <property type="entry name" value="Family A G protein-coupled receptor-like"/>
    <property type="match status" value="1"/>
</dbReference>
<feature type="transmembrane region" description="Helical" evidence="8">
    <location>
        <begin position="208"/>
        <end position="230"/>
    </location>
</feature>
<dbReference type="Gene3D" id="1.20.1070.10">
    <property type="entry name" value="Rhodopsin 7-helix transmembrane proteins"/>
    <property type="match status" value="1"/>
</dbReference>
<feature type="transmembrane region" description="Helical" evidence="8">
    <location>
        <begin position="269"/>
        <end position="289"/>
    </location>
</feature>
<keyword evidence="4" id="KW-0297">G-protein coupled receptor</keyword>
<reference evidence="10" key="1">
    <citation type="submission" date="2021-02" db="EMBL/GenBank/DDBJ databases">
        <authorList>
            <person name="Nowell W R."/>
        </authorList>
    </citation>
    <scope>NUCLEOTIDE SEQUENCE</scope>
</reference>
<evidence type="ECO:0000256" key="2">
    <source>
        <dbReference type="ARBA" id="ARBA00022692"/>
    </source>
</evidence>
<feature type="transmembrane region" description="Helical" evidence="8">
    <location>
        <begin position="309"/>
        <end position="330"/>
    </location>
</feature>
<dbReference type="Proteomes" id="UP000663852">
    <property type="component" value="Unassembled WGS sequence"/>
</dbReference>
<dbReference type="Pfam" id="PF00001">
    <property type="entry name" value="7tm_1"/>
    <property type="match status" value="1"/>
</dbReference>
<evidence type="ECO:0000256" key="1">
    <source>
        <dbReference type="ARBA" id="ARBA00004141"/>
    </source>
</evidence>
<evidence type="ECO:0000256" key="6">
    <source>
        <dbReference type="ARBA" id="ARBA00023170"/>
    </source>
</evidence>
<evidence type="ECO:0000256" key="3">
    <source>
        <dbReference type="ARBA" id="ARBA00022989"/>
    </source>
</evidence>
<comment type="caution">
    <text evidence="10">The sequence shown here is derived from an EMBL/GenBank/DDBJ whole genome shotgun (WGS) entry which is preliminary data.</text>
</comment>
<comment type="subcellular location">
    <subcellularLocation>
        <location evidence="1">Membrane</location>
        <topology evidence="1">Multi-pass membrane protein</topology>
    </subcellularLocation>
</comment>
<evidence type="ECO:0000256" key="5">
    <source>
        <dbReference type="ARBA" id="ARBA00023136"/>
    </source>
</evidence>
<gene>
    <name evidence="10" type="ORF">EDS130_LOCUS41559</name>
</gene>
<keyword evidence="6" id="KW-0675">Receptor</keyword>
<organism evidence="10 11">
    <name type="scientific">Adineta ricciae</name>
    <name type="common">Rotifer</name>
    <dbReference type="NCBI Taxonomy" id="249248"/>
    <lineage>
        <taxon>Eukaryota</taxon>
        <taxon>Metazoa</taxon>
        <taxon>Spiralia</taxon>
        <taxon>Gnathifera</taxon>
        <taxon>Rotifera</taxon>
        <taxon>Eurotatoria</taxon>
        <taxon>Bdelloidea</taxon>
        <taxon>Adinetida</taxon>
        <taxon>Adinetidae</taxon>
        <taxon>Adineta</taxon>
    </lineage>
</organism>
<dbReference type="PANTHER" id="PTHR24243:SF230">
    <property type="entry name" value="G-PROTEIN COUPLED RECEPTORS FAMILY 1 PROFILE DOMAIN-CONTAINING PROTEIN"/>
    <property type="match status" value="1"/>
</dbReference>
<keyword evidence="5 8" id="KW-0472">Membrane</keyword>
<keyword evidence="3 8" id="KW-1133">Transmembrane helix</keyword>
<evidence type="ECO:0000259" key="9">
    <source>
        <dbReference type="PROSITE" id="PS50262"/>
    </source>
</evidence>
<dbReference type="AlphaFoldDB" id="A0A815RVI4"/>
<dbReference type="PANTHER" id="PTHR24243">
    <property type="entry name" value="G-PROTEIN COUPLED RECEPTOR"/>
    <property type="match status" value="1"/>
</dbReference>
<evidence type="ECO:0000256" key="7">
    <source>
        <dbReference type="ARBA" id="ARBA00023224"/>
    </source>
</evidence>
<dbReference type="InterPro" id="IPR017452">
    <property type="entry name" value="GPCR_Rhodpsn_7TM"/>
</dbReference>
<proteinExistence type="predicted"/>
<feature type="transmembrane region" description="Helical" evidence="8">
    <location>
        <begin position="128"/>
        <end position="147"/>
    </location>
</feature>
<feature type="domain" description="G-protein coupled receptors family 1 profile" evidence="9">
    <location>
        <begin position="66"/>
        <end position="318"/>
    </location>
</feature>
<evidence type="ECO:0000256" key="4">
    <source>
        <dbReference type="ARBA" id="ARBA00023040"/>
    </source>
</evidence>
<evidence type="ECO:0000313" key="10">
    <source>
        <dbReference type="EMBL" id="CAF1483085.1"/>
    </source>
</evidence>
<name>A0A815RVI4_ADIRI</name>
<sequence>MILGGLTEHQLCQINTSLRKVLLKMSNTTTNTALNDETQSIILFNLLIKTFAQCLDGFSWIMGNIGAICTCIVFSQPTFRKSPCAIYFIASSLSQILVFNFAVFIRMIQYGYAVPVNSVPSWFCKMRFYIFYVSAATARYNIIFASADRYLCSCRDALRRHWSSTKMAFRLIVLVLVVWLLFYIQVLVFTDVKNDKCRIWDTSIMTYLSYFITVENGFFPIFPMLIFGLLTIRNIHGSQRTVAVRDNSMAQSVQTERSTRKETHLHKMLFSQVILFVISNIPYPVYSIYRSYAGVSSFTGSRVLMDTFINNLLYDMVYLGFALTFPNFLLTSKMFRREFLQVLQTKIVQRCRRLMTA</sequence>